<comment type="caution">
    <text evidence="2">The sequence shown here is derived from an EMBL/GenBank/DDBJ whole genome shotgun (WGS) entry which is preliminary data.</text>
</comment>
<keyword evidence="1" id="KW-1133">Transmembrane helix</keyword>
<organism evidence="2 3">
    <name type="scientific">Novosphingobium pituita</name>
    <dbReference type="NCBI Taxonomy" id="3056842"/>
    <lineage>
        <taxon>Bacteria</taxon>
        <taxon>Pseudomonadati</taxon>
        <taxon>Pseudomonadota</taxon>
        <taxon>Alphaproteobacteria</taxon>
        <taxon>Sphingomonadales</taxon>
        <taxon>Sphingomonadaceae</taxon>
        <taxon>Novosphingobium</taxon>
    </lineage>
</organism>
<evidence type="ECO:0000313" key="3">
    <source>
        <dbReference type="Proteomes" id="UP001187221"/>
    </source>
</evidence>
<protein>
    <submittedName>
        <fullName evidence="2">Uncharacterized protein</fullName>
    </submittedName>
</protein>
<keyword evidence="1" id="KW-0812">Transmembrane</keyword>
<name>A0ABQ6P1U6_9SPHN</name>
<evidence type="ECO:0000313" key="2">
    <source>
        <dbReference type="EMBL" id="GMM59229.1"/>
    </source>
</evidence>
<accession>A0ABQ6P1U6</accession>
<dbReference type="EMBL" id="BTFW01000001">
    <property type="protein sequence ID" value="GMM59229.1"/>
    <property type="molecule type" value="Genomic_DNA"/>
</dbReference>
<proteinExistence type="predicted"/>
<keyword evidence="1" id="KW-0472">Membrane</keyword>
<keyword evidence="3" id="KW-1185">Reference proteome</keyword>
<dbReference type="Proteomes" id="UP001187221">
    <property type="component" value="Unassembled WGS sequence"/>
</dbReference>
<feature type="transmembrane region" description="Helical" evidence="1">
    <location>
        <begin position="12"/>
        <end position="33"/>
    </location>
</feature>
<reference evidence="2 3" key="1">
    <citation type="submission" date="2023-06" db="EMBL/GenBank/DDBJ databases">
        <title>Draft genome sequence of Novosphingobium sp. strain IK01.</title>
        <authorList>
            <person name="Hatamoto M."/>
            <person name="Ikarashi T."/>
            <person name="Yamaguchi T."/>
        </authorList>
    </citation>
    <scope>NUCLEOTIDE SEQUENCE [LARGE SCALE GENOMIC DNA]</scope>
    <source>
        <strain evidence="2 3">IK01</strain>
    </source>
</reference>
<evidence type="ECO:0000256" key="1">
    <source>
        <dbReference type="SAM" id="Phobius"/>
    </source>
</evidence>
<sequence length="72" mass="6967">MALAICSGESAVMAIGVFCSLVFTFCAVTVISVRDPVVVSASAAHAGVAKAAAPAHATSVQTGTGAGTETDL</sequence>
<gene>
    <name evidence="2" type="ORF">NUTIK01_00060</name>
</gene>